<dbReference type="PANTHER" id="PTHR43300:SF11">
    <property type="entry name" value="ACETYLTRANSFERASE RV3034C-RELATED"/>
    <property type="match status" value="1"/>
</dbReference>
<dbReference type="GO" id="GO:0016746">
    <property type="term" value="F:acyltransferase activity"/>
    <property type="evidence" value="ECO:0007669"/>
    <property type="project" value="UniProtKB-KW"/>
</dbReference>
<evidence type="ECO:0000256" key="3">
    <source>
        <dbReference type="ARBA" id="ARBA00022737"/>
    </source>
</evidence>
<comment type="caution">
    <text evidence="5">The sequence shown here is derived from an EMBL/GenBank/DDBJ whole genome shotgun (WGS) entry which is preliminary data.</text>
</comment>
<dbReference type="EMBL" id="QOWE01000018">
    <property type="protein sequence ID" value="RCR67630.1"/>
    <property type="molecule type" value="Genomic_DNA"/>
</dbReference>
<dbReference type="SUPFAM" id="SSF51161">
    <property type="entry name" value="Trimeric LpxA-like enzymes"/>
    <property type="match status" value="1"/>
</dbReference>
<dbReference type="CDD" id="cd03349">
    <property type="entry name" value="LbH_XAT"/>
    <property type="match status" value="1"/>
</dbReference>
<dbReference type="RefSeq" id="WP_114408062.1">
    <property type="nucleotide sequence ID" value="NZ_QOWE01000018.1"/>
</dbReference>
<keyword evidence="3" id="KW-0677">Repeat</keyword>
<dbReference type="InterPro" id="IPR001451">
    <property type="entry name" value="Hexapep"/>
</dbReference>
<dbReference type="OrthoDB" id="9814490at2"/>
<sequence length="211" mass="24179">MINISSVKRRFKNYISRKLAPFDLSEKPFFTKDIFENKNYIIGEYTYGKPIILDWSEGSRLEIGKFCSIADEVKIFLGGNHRTEWISTYPFPTLPAVFHNAKNISNYSSTKGDVIIGNDVWIGKGASILSGVTIGHGAVIGAYSVVTKNINPYEIHAGNPAKLIRKRFDEDDIISLLKIEWWNWTKENINIQMKDLCNDRIKDFIEKNKVR</sequence>
<dbReference type="InterPro" id="IPR050179">
    <property type="entry name" value="Trans_hexapeptide_repeat"/>
</dbReference>
<dbReference type="PROSITE" id="PS00101">
    <property type="entry name" value="HEXAPEP_TRANSFERASES"/>
    <property type="match status" value="1"/>
</dbReference>
<protein>
    <submittedName>
        <fullName evidence="5">Antibiotic acetyltransferase</fullName>
    </submittedName>
</protein>
<dbReference type="InterPro" id="IPR018357">
    <property type="entry name" value="Hexapep_transf_CS"/>
</dbReference>
<keyword evidence="6" id="KW-1185">Reference proteome</keyword>
<dbReference type="Pfam" id="PF00132">
    <property type="entry name" value="Hexapep"/>
    <property type="match status" value="1"/>
</dbReference>
<evidence type="ECO:0000256" key="1">
    <source>
        <dbReference type="ARBA" id="ARBA00007274"/>
    </source>
</evidence>
<reference evidence="5 6" key="1">
    <citation type="submission" date="2018-07" db="EMBL/GenBank/DDBJ databases">
        <title>Genome analysis of Larkinella rosea.</title>
        <authorList>
            <person name="Zhou Z."/>
            <person name="Wang G."/>
        </authorList>
    </citation>
    <scope>NUCLEOTIDE SEQUENCE [LARGE SCALE GENOMIC DNA]</scope>
    <source>
        <strain evidence="6">zzj9</strain>
    </source>
</reference>
<dbReference type="InterPro" id="IPR011004">
    <property type="entry name" value="Trimer_LpxA-like_sf"/>
</dbReference>
<proteinExistence type="inferred from homology"/>
<dbReference type="PANTHER" id="PTHR43300">
    <property type="entry name" value="ACETYLTRANSFERASE"/>
    <property type="match status" value="1"/>
</dbReference>
<evidence type="ECO:0000313" key="5">
    <source>
        <dbReference type="EMBL" id="RCR67630.1"/>
    </source>
</evidence>
<dbReference type="Proteomes" id="UP000253383">
    <property type="component" value="Unassembled WGS sequence"/>
</dbReference>
<dbReference type="AlphaFoldDB" id="A0A368JIZ4"/>
<organism evidence="5 6">
    <name type="scientific">Larkinella punicea</name>
    <dbReference type="NCBI Taxonomy" id="2315727"/>
    <lineage>
        <taxon>Bacteria</taxon>
        <taxon>Pseudomonadati</taxon>
        <taxon>Bacteroidota</taxon>
        <taxon>Cytophagia</taxon>
        <taxon>Cytophagales</taxon>
        <taxon>Spirosomataceae</taxon>
        <taxon>Larkinella</taxon>
    </lineage>
</organism>
<comment type="similarity">
    <text evidence="1">Belongs to the transferase hexapeptide repeat family.</text>
</comment>
<evidence type="ECO:0000256" key="2">
    <source>
        <dbReference type="ARBA" id="ARBA00022679"/>
    </source>
</evidence>
<keyword evidence="2 5" id="KW-0808">Transferase</keyword>
<keyword evidence="4" id="KW-0012">Acyltransferase</keyword>
<gene>
    <name evidence="5" type="ORF">DUE52_21240</name>
</gene>
<accession>A0A368JIZ4</accession>
<evidence type="ECO:0000313" key="6">
    <source>
        <dbReference type="Proteomes" id="UP000253383"/>
    </source>
</evidence>
<dbReference type="Gene3D" id="2.160.10.10">
    <property type="entry name" value="Hexapeptide repeat proteins"/>
    <property type="match status" value="1"/>
</dbReference>
<name>A0A368JIZ4_9BACT</name>
<evidence type="ECO:0000256" key="4">
    <source>
        <dbReference type="ARBA" id="ARBA00023315"/>
    </source>
</evidence>